<sequence>MEEKTQEIKIKTQTLEFSQFEGISLKEENPVSETMEIGILPSDIPISDKFLGGSSNIEGLQSEEIPRKEEFPVSETMEIENPCSDSPESDQTLAGSAKIEVNGEKIDGVQSSKTLTEISSEGDKEFEDGMFFETPDVKEGGDKLEDAQISEALDESIKEGGKDIDDAEFTKIVSELQENEVLENLDQMIDFGDNGEEEDSPDRKGLGYYPLFGSYHQNSRPNGPWTEFGSPNQCMCTRCIEDEDEEDAEDPYSSNHAMIGPMRRPYYGSNARHMGMMHRDHNHRRHCRRRNHRFCARHREAEMYGSRYPYCNVRRGSERLRLMEYSEPEPCHVGAGLANLGNTCFLNAIMQCFTHTVSLVQGLLSLKHAPSSHGTDEFCVLCAVRDQVEFSLGYSGRVISPTYLVDNLSKISSFFQRYQQEDAHEFLQCLLDKLDSNWSEYEESAINISAPGSSPSSSFDDTLVRQIFGGRLVSQIRCCNCGHNSDTYEPLIDLSLEIEDVDSLESALNSFTKVESIEDTENFTCDGCKEQVKVEKQLILDQAPSVAALHLKRFKSDGVMVEKIDKKVAFPLELDLGPYTKGSHSENDDLKYELFAVVVHVGFSSTSGHYFCFIRTDPEKWHRFDDSKVTMVSEEIVLCQDAYILFYARKGTPWFGSLIDKWKVECHQKISSTSPKSVLDDMNLPSTSYSVGSGLHGVEVGGNGDTIGDTSTVPTTSTSEQLGKDNFETKAGAAIRPHGCDTCEADGKRDVTGDASVTPATELMQDEVNTNAIDAQDSLVPNQISASSWSVPNNVEVKDDKFELDVLSLMDEDDVTEDKTPCKKVGEIEQTSHLENMSGVKPNDDIGIKPCTPARAPSPDIYSDEEPPEEAFRIPLDHLKIEDKSSSAKKLINKEKQDMKRKEAMKCVRSMPSGRRQLLLAAINGPQTDSSLFKRKKRLQSPKKRVKVSPKRVLRPVTV</sequence>
<dbReference type="PROSITE" id="PS00973">
    <property type="entry name" value="USP_2"/>
    <property type="match status" value="1"/>
</dbReference>
<dbReference type="PROSITE" id="PS50235">
    <property type="entry name" value="USP_3"/>
    <property type="match status" value="1"/>
</dbReference>
<evidence type="ECO:0000256" key="3">
    <source>
        <dbReference type="ARBA" id="ARBA00022670"/>
    </source>
</evidence>
<dbReference type="EnsemblPlants" id="AUR62018709-RA">
    <property type="protein sequence ID" value="AUR62018709-RA:cds"/>
    <property type="gene ID" value="AUR62018709"/>
</dbReference>
<reference evidence="11" key="1">
    <citation type="journal article" date="2017" name="Nature">
        <title>The genome of Chenopodium quinoa.</title>
        <authorList>
            <person name="Jarvis D.E."/>
            <person name="Ho Y.S."/>
            <person name="Lightfoot D.J."/>
            <person name="Schmoeckel S.M."/>
            <person name="Li B."/>
            <person name="Borm T.J.A."/>
            <person name="Ohyanagi H."/>
            <person name="Mineta K."/>
            <person name="Michell C.T."/>
            <person name="Saber N."/>
            <person name="Kharbatia N.M."/>
            <person name="Rupper R.R."/>
            <person name="Sharp A.R."/>
            <person name="Dally N."/>
            <person name="Boughton B.A."/>
            <person name="Woo Y.H."/>
            <person name="Gao G."/>
            <person name="Schijlen E.G.W.M."/>
            <person name="Guo X."/>
            <person name="Momin A.A."/>
            <person name="Negrao S."/>
            <person name="Al-Babili S."/>
            <person name="Gehring C."/>
            <person name="Roessner U."/>
            <person name="Jung C."/>
            <person name="Murphy K."/>
            <person name="Arold S.T."/>
            <person name="Gojobori T."/>
            <person name="van der Linden C.G."/>
            <person name="van Loo E.N."/>
            <person name="Jellen E.N."/>
            <person name="Maughan P.J."/>
            <person name="Tester M."/>
        </authorList>
    </citation>
    <scope>NUCLEOTIDE SEQUENCE [LARGE SCALE GENOMIC DNA]</scope>
    <source>
        <strain evidence="11">cv. PI 614886</strain>
    </source>
</reference>
<keyword evidence="12" id="KW-1185">Reference proteome</keyword>
<evidence type="ECO:0000256" key="1">
    <source>
        <dbReference type="ARBA" id="ARBA00000707"/>
    </source>
</evidence>
<dbReference type="GO" id="GO:0006508">
    <property type="term" value="P:proteolysis"/>
    <property type="evidence" value="ECO:0007669"/>
    <property type="project" value="UniProtKB-KW"/>
</dbReference>
<feature type="compositionally biased region" description="Basic residues" evidence="9">
    <location>
        <begin position="933"/>
        <end position="959"/>
    </location>
</feature>
<dbReference type="EC" id="3.4.19.12" evidence="8"/>
<organism evidence="11 12">
    <name type="scientific">Chenopodium quinoa</name>
    <name type="common">Quinoa</name>
    <dbReference type="NCBI Taxonomy" id="63459"/>
    <lineage>
        <taxon>Eukaryota</taxon>
        <taxon>Viridiplantae</taxon>
        <taxon>Streptophyta</taxon>
        <taxon>Embryophyta</taxon>
        <taxon>Tracheophyta</taxon>
        <taxon>Spermatophyta</taxon>
        <taxon>Magnoliopsida</taxon>
        <taxon>eudicotyledons</taxon>
        <taxon>Gunneridae</taxon>
        <taxon>Pentapetalae</taxon>
        <taxon>Caryophyllales</taxon>
        <taxon>Chenopodiaceae</taxon>
        <taxon>Chenopodioideae</taxon>
        <taxon>Atripliceae</taxon>
        <taxon>Chenopodium</taxon>
    </lineage>
</organism>
<evidence type="ECO:0000256" key="5">
    <source>
        <dbReference type="ARBA" id="ARBA00022801"/>
    </source>
</evidence>
<feature type="region of interest" description="Disordered" evidence="9">
    <location>
        <begin position="923"/>
        <end position="959"/>
    </location>
</feature>
<evidence type="ECO:0000256" key="9">
    <source>
        <dbReference type="SAM" id="MobiDB-lite"/>
    </source>
</evidence>
<dbReference type="InterPro" id="IPR050164">
    <property type="entry name" value="Peptidase_C19"/>
</dbReference>
<comment type="similarity">
    <text evidence="2 8">Belongs to the peptidase C19 family.</text>
</comment>
<dbReference type="OrthoDB" id="420187at2759"/>
<name>A0A803LU15_CHEQI</name>
<dbReference type="InterPro" id="IPR018200">
    <property type="entry name" value="USP_CS"/>
</dbReference>
<dbReference type="GO" id="GO:0004843">
    <property type="term" value="F:cysteine-type deubiquitinase activity"/>
    <property type="evidence" value="ECO:0007669"/>
    <property type="project" value="UniProtKB-UniRule"/>
</dbReference>
<comment type="catalytic activity">
    <reaction evidence="1 8">
        <text>Thiol-dependent hydrolysis of ester, thioester, amide, peptide and isopeptide bonds formed by the C-terminal Gly of ubiquitin (a 76-residue protein attached to proteins as an intracellular targeting signal).</text>
        <dbReference type="EC" id="3.4.19.12"/>
    </reaction>
</comment>
<accession>A0A803LU15</accession>
<evidence type="ECO:0000256" key="4">
    <source>
        <dbReference type="ARBA" id="ARBA00022786"/>
    </source>
</evidence>
<evidence type="ECO:0000313" key="11">
    <source>
        <dbReference type="EnsemblPlants" id="AUR62018709-RA:cds"/>
    </source>
</evidence>
<proteinExistence type="inferred from homology"/>
<dbReference type="Gene3D" id="3.90.70.10">
    <property type="entry name" value="Cysteine proteinases"/>
    <property type="match status" value="1"/>
</dbReference>
<dbReference type="KEGG" id="cqi:110730180"/>
<dbReference type="GO" id="GO:0005829">
    <property type="term" value="C:cytosol"/>
    <property type="evidence" value="ECO:0007669"/>
    <property type="project" value="TreeGrafter"/>
</dbReference>
<evidence type="ECO:0000313" key="12">
    <source>
        <dbReference type="Proteomes" id="UP000596660"/>
    </source>
</evidence>
<dbReference type="AlphaFoldDB" id="A0A803LU15"/>
<dbReference type="GO" id="GO:0005634">
    <property type="term" value="C:nucleus"/>
    <property type="evidence" value="ECO:0007669"/>
    <property type="project" value="TreeGrafter"/>
</dbReference>
<keyword evidence="3 8" id="KW-0645">Protease</keyword>
<dbReference type="SUPFAM" id="SSF54001">
    <property type="entry name" value="Cysteine proteinases"/>
    <property type="match status" value="1"/>
</dbReference>
<reference evidence="11" key="2">
    <citation type="submission" date="2021-03" db="UniProtKB">
        <authorList>
            <consortium name="EnsemblPlants"/>
        </authorList>
    </citation>
    <scope>IDENTIFICATION</scope>
</reference>
<dbReference type="Pfam" id="PF00443">
    <property type="entry name" value="UCH"/>
    <property type="match status" value="1"/>
</dbReference>
<dbReference type="PANTHER" id="PTHR24006">
    <property type="entry name" value="UBIQUITIN CARBOXYL-TERMINAL HYDROLASE"/>
    <property type="match status" value="1"/>
</dbReference>
<dbReference type="FunFam" id="3.90.70.10:FF:000116">
    <property type="entry name" value="Ubiquitin carboxyl-terminal hydrolase 20"/>
    <property type="match status" value="1"/>
</dbReference>
<dbReference type="PROSITE" id="PS00972">
    <property type="entry name" value="USP_1"/>
    <property type="match status" value="1"/>
</dbReference>
<dbReference type="Proteomes" id="UP000596660">
    <property type="component" value="Unplaced"/>
</dbReference>
<feature type="domain" description="USP" evidence="10">
    <location>
        <begin position="335"/>
        <end position="650"/>
    </location>
</feature>
<keyword evidence="5 8" id="KW-0378">Hydrolase</keyword>
<evidence type="ECO:0000256" key="8">
    <source>
        <dbReference type="RuleBase" id="RU366025"/>
    </source>
</evidence>
<evidence type="ECO:0000256" key="2">
    <source>
        <dbReference type="ARBA" id="ARBA00009085"/>
    </source>
</evidence>
<dbReference type="PANTHER" id="PTHR24006:SF747">
    <property type="entry name" value="UBIQUITIN CARBOXYL-TERMINAL HYDROLASE 20"/>
    <property type="match status" value="1"/>
</dbReference>
<evidence type="ECO:0000256" key="7">
    <source>
        <dbReference type="ARBA" id="ARBA00037450"/>
    </source>
</evidence>
<comment type="function">
    <text evidence="7 8">Recognizes and hydrolyzes the peptide bond at the C-terminal Gly of ubiquitin. Involved in the processing of poly-ubiquitin precursors as well as that of ubiquitinated proteins.</text>
</comment>
<evidence type="ECO:0000259" key="10">
    <source>
        <dbReference type="PROSITE" id="PS50235"/>
    </source>
</evidence>
<dbReference type="OMA" id="METENPC"/>
<dbReference type="GO" id="GO:0016579">
    <property type="term" value="P:protein deubiquitination"/>
    <property type="evidence" value="ECO:0007669"/>
    <property type="project" value="InterPro"/>
</dbReference>
<protein>
    <recommendedName>
        <fullName evidence="8">Ubiquitin carboxyl-terminal hydrolase</fullName>
        <ecNumber evidence="8">3.4.19.12</ecNumber>
    </recommendedName>
</protein>
<dbReference type="Gramene" id="AUR62018709-RA">
    <property type="protein sequence ID" value="AUR62018709-RA:cds"/>
    <property type="gene ID" value="AUR62018709"/>
</dbReference>
<gene>
    <name evidence="11" type="primary">LOC110732546</name>
</gene>
<keyword evidence="4 8" id="KW-0833">Ubl conjugation pathway</keyword>
<dbReference type="InterPro" id="IPR001394">
    <property type="entry name" value="Peptidase_C19_UCH"/>
</dbReference>
<dbReference type="InterPro" id="IPR038765">
    <property type="entry name" value="Papain-like_cys_pep_sf"/>
</dbReference>
<keyword evidence="6 8" id="KW-0788">Thiol protease</keyword>
<dbReference type="InterPro" id="IPR028889">
    <property type="entry name" value="USP"/>
</dbReference>
<evidence type="ECO:0000256" key="6">
    <source>
        <dbReference type="ARBA" id="ARBA00022807"/>
    </source>
</evidence>